<gene>
    <name evidence="1" type="ORF">LTR37_018245</name>
</gene>
<keyword evidence="2" id="KW-1185">Reference proteome</keyword>
<dbReference type="Proteomes" id="UP001281147">
    <property type="component" value="Unassembled WGS sequence"/>
</dbReference>
<organism evidence="1 2">
    <name type="scientific">Vermiconidia calcicola</name>
    <dbReference type="NCBI Taxonomy" id="1690605"/>
    <lineage>
        <taxon>Eukaryota</taxon>
        <taxon>Fungi</taxon>
        <taxon>Dikarya</taxon>
        <taxon>Ascomycota</taxon>
        <taxon>Pezizomycotina</taxon>
        <taxon>Dothideomycetes</taxon>
        <taxon>Dothideomycetidae</taxon>
        <taxon>Mycosphaerellales</taxon>
        <taxon>Extremaceae</taxon>
        <taxon>Vermiconidia</taxon>
    </lineage>
</organism>
<proteinExistence type="predicted"/>
<accession>A0ACC3MHM3</accession>
<comment type="caution">
    <text evidence="1">The sequence shown here is derived from an EMBL/GenBank/DDBJ whole genome shotgun (WGS) entry which is preliminary data.</text>
</comment>
<protein>
    <submittedName>
        <fullName evidence="1">Uncharacterized protein</fullName>
    </submittedName>
</protein>
<reference evidence="1" key="1">
    <citation type="submission" date="2023-07" db="EMBL/GenBank/DDBJ databases">
        <title>Black Yeasts Isolated from many extreme environments.</title>
        <authorList>
            <person name="Coleine C."/>
            <person name="Stajich J.E."/>
            <person name="Selbmann L."/>
        </authorList>
    </citation>
    <scope>NUCLEOTIDE SEQUENCE</scope>
    <source>
        <strain evidence="1">CCFEE 5714</strain>
    </source>
</reference>
<sequence>MDDTNTEDATPVPVGMDTEDVEAVKEEPASIATRTKSDTVPAEPTQSTTTCPATLQSLADKALDFLSHASNETLGACLVGVGAATYLVLGRVGLLIIGVAGGVVLHATWDGTRSEDRNDATKRSEQERRREAGVEVMRRVLESRSRSEHMEEKAETPKVYANQRLDFSDFQPETAEALSTFTNTVIKDYVYYWYGPQLPGEESFPASCRRTFIAFMLSLSRHLHRKRPADAFLDFVTNASSIIIVFLNELAAATNASPNTAPAEAVQAYLEMKPDTSLAYILDEKSQNAKLESIAEDIIQAYLDPKVYSCEPVHVFLNQVLAQLVLGSTVTLCSRPEWINEWIVYGLEESETTKEVMNIVDAGVEGRTPEESSAKDAVQISEQARVQLQEVASKKEGVADSTRPKLEHKRQSSRAEEAMDEAMREAKRLTQLMIEEDEKRAREGQEKYARTGSSEDVSEVTTQGAPTPTSSQSDHDRQEEEADSWITQTQTSSAPETPVSSKGRSGNLSAQQQFTSFDQLVPPALPTALSDGSGAVTRPPPAPLTLHKATISIFDDSVPGEKASMQAKPTIDYLVQIEPSSSAYSGWMISRKYADFETLHEVLRRISVITGVSGFAQTHNDLPKWKLHSKASLRAELERYLTDAVKYQPLAESEGMKRFLEKDQGLNKSPSSKGGFAWPTPDGFGKIGGDMMNVLTKAPKQVAGSGKSVFDGVAGGGKAVFGGVAGLVGGVAGGVSKRQHQNDFGRLSTSTSIETNSSRPSLAMDRETGNQEGRQSHDSLHAAALPRPRAGRHISTGSTVSLDVKARSGDTPERSSFEIPGSDSSSAVMATSSPTMPSSQPRPSLSSPSRGDADRQTVHLPPPPSEMPEDYGLPMRSTAASRNSAETSRSTNTLDQRLAENTEQADPAPPMPPRPKDNQMKADEKPKEPLSESETAVAVELMFAVVTELFTLSSAWNIRRTLLTAAKTYLLRPGNPQLVTIRDLLQSSLLDANLSDSGMASHIYKLRENALRTEEEMEIWRRDYPEKTAEQKEELRLKARKLLVSKGMPVALQSVMGAAASGEALGKVFDCLQVSEVARGLVFGLMLQALRVVTH</sequence>
<dbReference type="EMBL" id="JAUTXU010000250">
    <property type="protein sequence ID" value="KAK3695950.1"/>
    <property type="molecule type" value="Genomic_DNA"/>
</dbReference>
<evidence type="ECO:0000313" key="2">
    <source>
        <dbReference type="Proteomes" id="UP001281147"/>
    </source>
</evidence>
<evidence type="ECO:0000313" key="1">
    <source>
        <dbReference type="EMBL" id="KAK3695950.1"/>
    </source>
</evidence>
<name>A0ACC3MHM3_9PEZI</name>